<dbReference type="SUPFAM" id="SSF53756">
    <property type="entry name" value="UDP-Glycosyltransferase/glycogen phosphorylase"/>
    <property type="match status" value="1"/>
</dbReference>
<dbReference type="Pfam" id="PF00534">
    <property type="entry name" value="Glycos_transf_1"/>
    <property type="match status" value="1"/>
</dbReference>
<accession>A0A0G1UF28</accession>
<dbReference type="PANTHER" id="PTHR45919:SF1">
    <property type="entry name" value="GDP-MAN:MAN(3)GLCNAC(2)-PP-DOL ALPHA-1,2-MANNOSYLTRANSFERASE"/>
    <property type="match status" value="1"/>
</dbReference>
<protein>
    <recommendedName>
        <fullName evidence="1">Glycosyl transferase family 1 domain-containing protein</fullName>
    </recommendedName>
</protein>
<dbReference type="GO" id="GO:0006487">
    <property type="term" value="P:protein N-linked glycosylation"/>
    <property type="evidence" value="ECO:0007669"/>
    <property type="project" value="TreeGrafter"/>
</dbReference>
<evidence type="ECO:0000313" key="2">
    <source>
        <dbReference type="EMBL" id="KKU64733.1"/>
    </source>
</evidence>
<dbReference type="Gene3D" id="3.40.50.2000">
    <property type="entry name" value="Glycogen Phosphorylase B"/>
    <property type="match status" value="1"/>
</dbReference>
<reference evidence="2 3" key="1">
    <citation type="journal article" date="2015" name="Nature">
        <title>rRNA introns, odd ribosomes, and small enigmatic genomes across a large radiation of phyla.</title>
        <authorList>
            <person name="Brown C.T."/>
            <person name="Hug L.A."/>
            <person name="Thomas B.C."/>
            <person name="Sharon I."/>
            <person name="Castelle C.J."/>
            <person name="Singh A."/>
            <person name="Wilkins M.J."/>
            <person name="Williams K.H."/>
            <person name="Banfield J.F."/>
        </authorList>
    </citation>
    <scope>NUCLEOTIDE SEQUENCE [LARGE SCALE GENOMIC DNA]</scope>
</reference>
<proteinExistence type="predicted"/>
<dbReference type="InterPro" id="IPR001296">
    <property type="entry name" value="Glyco_trans_1"/>
</dbReference>
<comment type="caution">
    <text evidence="2">The sequence shown here is derived from an EMBL/GenBank/DDBJ whole genome shotgun (WGS) entry which is preliminary data.</text>
</comment>
<dbReference type="PANTHER" id="PTHR45919">
    <property type="entry name" value="GDP-MAN:MAN(3)GLCNAC(2)-PP-DOL ALPHA-1,2-MANNOSYLTRANSFERASE"/>
    <property type="match status" value="1"/>
</dbReference>
<dbReference type="InterPro" id="IPR038013">
    <property type="entry name" value="ALG11"/>
</dbReference>
<name>A0A0G1UF28_9BACT</name>
<feature type="domain" description="Glycosyl transferase family 1" evidence="1">
    <location>
        <begin position="151"/>
        <end position="324"/>
    </location>
</feature>
<dbReference type="AlphaFoldDB" id="A0A0G1UF28"/>
<dbReference type="CDD" id="cd03801">
    <property type="entry name" value="GT4_PimA-like"/>
    <property type="match status" value="1"/>
</dbReference>
<organism evidence="2 3">
    <name type="scientific">Candidatus Amesbacteria bacterium GW2011_GWC1_47_15</name>
    <dbReference type="NCBI Taxonomy" id="1618364"/>
    <lineage>
        <taxon>Bacteria</taxon>
        <taxon>Candidatus Amesiibacteriota</taxon>
    </lineage>
</organism>
<evidence type="ECO:0000313" key="3">
    <source>
        <dbReference type="Proteomes" id="UP000034502"/>
    </source>
</evidence>
<sequence>MKAAIYNPYWDTLGGGERYTASFVRLLLDKGWNVDIFSNNNMSEDIRRRFGLDIKSANFIPFPKNYQQTTYQYSLVFWLSDGSLPVSFARRTVVHFQFPFKDVGGRTPLSFLKSRFYTFVVNSRFTKTFIDSEYRVKSRVIYPPIHSAGIGSGSKTNTILYVGRFSSLTQSKGHDVLIRSFRNLHYRIPGWKLILAGGTKVGTDKVELSALRDMADGLPVDFVFDPNLDQLARLFSQAKIFWTAAGYGIDEEKEPTRVEHFGISLVEAMSAGCVPVVVGAGGFREIIRSGEDGLLWGTTRQLEDYTLDLVKHPAKLKQFSSAAVKKSKIFNVSVFNQQFIQLLKL</sequence>
<gene>
    <name evidence="2" type="ORF">UX86_C0005G0016</name>
</gene>
<dbReference type="STRING" id="1618364.UX86_C0005G0016"/>
<dbReference type="EMBL" id="LCNU01000005">
    <property type="protein sequence ID" value="KKU64733.1"/>
    <property type="molecule type" value="Genomic_DNA"/>
</dbReference>
<evidence type="ECO:0000259" key="1">
    <source>
        <dbReference type="Pfam" id="PF00534"/>
    </source>
</evidence>
<dbReference type="Proteomes" id="UP000034502">
    <property type="component" value="Unassembled WGS sequence"/>
</dbReference>
<dbReference type="GO" id="GO:0004377">
    <property type="term" value="F:GDP-Man:Man(3)GlcNAc(2)-PP-Dol alpha-1,2-mannosyltransferase activity"/>
    <property type="evidence" value="ECO:0007669"/>
    <property type="project" value="InterPro"/>
</dbReference>
<dbReference type="GO" id="GO:0016020">
    <property type="term" value="C:membrane"/>
    <property type="evidence" value="ECO:0007669"/>
    <property type="project" value="TreeGrafter"/>
</dbReference>